<dbReference type="SUPFAM" id="SSF47616">
    <property type="entry name" value="GST C-terminal domain-like"/>
    <property type="match status" value="1"/>
</dbReference>
<dbReference type="Pfam" id="PF00043">
    <property type="entry name" value="GST_C"/>
    <property type="match status" value="1"/>
</dbReference>
<dbReference type="GO" id="GO:0006749">
    <property type="term" value="P:glutathione metabolic process"/>
    <property type="evidence" value="ECO:0007669"/>
    <property type="project" value="TreeGrafter"/>
</dbReference>
<evidence type="ECO:0000256" key="2">
    <source>
        <dbReference type="ARBA" id="ARBA00022679"/>
    </source>
</evidence>
<dbReference type="Gene3D" id="1.20.1050.10">
    <property type="match status" value="1"/>
</dbReference>
<dbReference type="STRING" id="1314674.A0A0D7BEG3"/>
<dbReference type="InterPro" id="IPR004045">
    <property type="entry name" value="Glutathione_S-Trfase_N"/>
</dbReference>
<gene>
    <name evidence="7" type="ORF">CYLTODRAFT_443041</name>
</gene>
<comment type="similarity">
    <text evidence="4">Belongs to the GST superfamily.</text>
</comment>
<evidence type="ECO:0000313" key="8">
    <source>
        <dbReference type="Proteomes" id="UP000054007"/>
    </source>
</evidence>
<dbReference type="Proteomes" id="UP000054007">
    <property type="component" value="Unassembled WGS sequence"/>
</dbReference>
<evidence type="ECO:0000256" key="3">
    <source>
        <dbReference type="ARBA" id="ARBA00047960"/>
    </source>
</evidence>
<evidence type="ECO:0000256" key="1">
    <source>
        <dbReference type="ARBA" id="ARBA00012452"/>
    </source>
</evidence>
<dbReference type="Pfam" id="PF02798">
    <property type="entry name" value="GST_N"/>
    <property type="match status" value="1"/>
</dbReference>
<dbReference type="PROSITE" id="PS50405">
    <property type="entry name" value="GST_CTER"/>
    <property type="match status" value="1"/>
</dbReference>
<evidence type="ECO:0000259" key="6">
    <source>
        <dbReference type="PROSITE" id="PS50405"/>
    </source>
</evidence>
<sequence>MVLKLYGFPAATCTRRVATVLFEKKVPFEFHTIDLTTGAHKAPAYLEHQPFGQTPYIDDDGFEIYESRAIGRYIALKYKDQGTPLIPVDATADLKKTTAFEVAMQIENQELDPYSSAIVIEAVFAPAYKPGYKPRKDFLDEKIAILNSKLDVFEQILSKQKYLAGDEITLADLNGIPFNALLNAAGVDALDTRPAVSRWWKDLQARPSFLAFKDGVVAVEKY</sequence>
<dbReference type="SFLD" id="SFLDS00019">
    <property type="entry name" value="Glutathione_Transferase_(cytos"/>
    <property type="match status" value="1"/>
</dbReference>
<name>A0A0D7BEG3_9AGAR</name>
<dbReference type="FunFam" id="3.40.30.10:FF:000016">
    <property type="entry name" value="Glutathione S-transferase F2"/>
    <property type="match status" value="1"/>
</dbReference>
<organism evidence="7 8">
    <name type="scientific">Cylindrobasidium torrendii FP15055 ss-10</name>
    <dbReference type="NCBI Taxonomy" id="1314674"/>
    <lineage>
        <taxon>Eukaryota</taxon>
        <taxon>Fungi</taxon>
        <taxon>Dikarya</taxon>
        <taxon>Basidiomycota</taxon>
        <taxon>Agaricomycotina</taxon>
        <taxon>Agaricomycetes</taxon>
        <taxon>Agaricomycetidae</taxon>
        <taxon>Agaricales</taxon>
        <taxon>Marasmiineae</taxon>
        <taxon>Physalacriaceae</taxon>
        <taxon>Cylindrobasidium</taxon>
    </lineage>
</organism>
<dbReference type="PANTHER" id="PTHR43900">
    <property type="entry name" value="GLUTATHIONE S-TRANSFERASE RHO"/>
    <property type="match status" value="1"/>
</dbReference>
<dbReference type="PROSITE" id="PS50404">
    <property type="entry name" value="GST_NTER"/>
    <property type="match status" value="1"/>
</dbReference>
<dbReference type="GO" id="GO:0043295">
    <property type="term" value="F:glutathione binding"/>
    <property type="evidence" value="ECO:0007669"/>
    <property type="project" value="TreeGrafter"/>
</dbReference>
<dbReference type="GO" id="GO:0004364">
    <property type="term" value="F:glutathione transferase activity"/>
    <property type="evidence" value="ECO:0007669"/>
    <property type="project" value="UniProtKB-EC"/>
</dbReference>
<reference evidence="7 8" key="1">
    <citation type="journal article" date="2015" name="Fungal Genet. Biol.">
        <title>Evolution of novel wood decay mechanisms in Agaricales revealed by the genome sequences of Fistulina hepatica and Cylindrobasidium torrendii.</title>
        <authorList>
            <person name="Floudas D."/>
            <person name="Held B.W."/>
            <person name="Riley R."/>
            <person name="Nagy L.G."/>
            <person name="Koehler G."/>
            <person name="Ransdell A.S."/>
            <person name="Younus H."/>
            <person name="Chow J."/>
            <person name="Chiniquy J."/>
            <person name="Lipzen A."/>
            <person name="Tritt A."/>
            <person name="Sun H."/>
            <person name="Haridas S."/>
            <person name="LaButti K."/>
            <person name="Ohm R.A."/>
            <person name="Kues U."/>
            <person name="Blanchette R.A."/>
            <person name="Grigoriev I.V."/>
            <person name="Minto R.E."/>
            <person name="Hibbett D.S."/>
        </authorList>
    </citation>
    <scope>NUCLEOTIDE SEQUENCE [LARGE SCALE GENOMIC DNA]</scope>
    <source>
        <strain evidence="7 8">FP15055 ss-10</strain>
    </source>
</reference>
<dbReference type="InterPro" id="IPR004046">
    <property type="entry name" value="GST_C"/>
</dbReference>
<dbReference type="InterPro" id="IPR010987">
    <property type="entry name" value="Glutathione-S-Trfase_C-like"/>
</dbReference>
<dbReference type="EMBL" id="KN880494">
    <property type="protein sequence ID" value="KIY68878.1"/>
    <property type="molecule type" value="Genomic_DNA"/>
</dbReference>
<dbReference type="PANTHER" id="PTHR43900:SF3">
    <property type="entry name" value="GLUTATHIONE S-TRANSFERASE RHO"/>
    <property type="match status" value="1"/>
</dbReference>
<feature type="domain" description="GST N-terminal" evidence="5">
    <location>
        <begin position="1"/>
        <end position="82"/>
    </location>
</feature>
<protein>
    <recommendedName>
        <fullName evidence="1">glutathione transferase</fullName>
        <ecNumber evidence="1">2.5.1.18</ecNumber>
    </recommendedName>
</protein>
<dbReference type="OrthoDB" id="249703at2759"/>
<dbReference type="SUPFAM" id="SSF52833">
    <property type="entry name" value="Thioredoxin-like"/>
    <property type="match status" value="1"/>
</dbReference>
<proteinExistence type="inferred from homology"/>
<keyword evidence="2" id="KW-0808">Transferase</keyword>
<evidence type="ECO:0000256" key="4">
    <source>
        <dbReference type="RuleBase" id="RU003494"/>
    </source>
</evidence>
<evidence type="ECO:0000259" key="5">
    <source>
        <dbReference type="PROSITE" id="PS50404"/>
    </source>
</evidence>
<dbReference type="GO" id="GO:0005737">
    <property type="term" value="C:cytoplasm"/>
    <property type="evidence" value="ECO:0007669"/>
    <property type="project" value="TreeGrafter"/>
</dbReference>
<dbReference type="InterPro" id="IPR036249">
    <property type="entry name" value="Thioredoxin-like_sf"/>
</dbReference>
<dbReference type="EC" id="2.5.1.18" evidence="1"/>
<evidence type="ECO:0000313" key="7">
    <source>
        <dbReference type="EMBL" id="KIY68878.1"/>
    </source>
</evidence>
<feature type="domain" description="GST C-terminal" evidence="6">
    <location>
        <begin position="93"/>
        <end position="222"/>
    </location>
</feature>
<dbReference type="InterPro" id="IPR040079">
    <property type="entry name" value="Glutathione_S-Trfase"/>
</dbReference>
<keyword evidence="8" id="KW-1185">Reference proteome</keyword>
<dbReference type="SFLD" id="SFLDG00358">
    <property type="entry name" value="Main_(cytGST)"/>
    <property type="match status" value="1"/>
</dbReference>
<accession>A0A0D7BEG3</accession>
<dbReference type="AlphaFoldDB" id="A0A0D7BEG3"/>
<dbReference type="Gene3D" id="3.40.30.10">
    <property type="entry name" value="Glutaredoxin"/>
    <property type="match status" value="1"/>
</dbReference>
<dbReference type="InterPro" id="IPR036282">
    <property type="entry name" value="Glutathione-S-Trfase_C_sf"/>
</dbReference>
<comment type="catalytic activity">
    <reaction evidence="3">
        <text>RX + glutathione = an S-substituted glutathione + a halide anion + H(+)</text>
        <dbReference type="Rhea" id="RHEA:16437"/>
        <dbReference type="ChEBI" id="CHEBI:15378"/>
        <dbReference type="ChEBI" id="CHEBI:16042"/>
        <dbReference type="ChEBI" id="CHEBI:17792"/>
        <dbReference type="ChEBI" id="CHEBI:57925"/>
        <dbReference type="ChEBI" id="CHEBI:90779"/>
        <dbReference type="EC" id="2.5.1.18"/>
    </reaction>
</comment>